<dbReference type="InterPro" id="IPR013766">
    <property type="entry name" value="Thioredoxin_domain"/>
</dbReference>
<dbReference type="AlphaFoldDB" id="A0A9E8N9G7"/>
<dbReference type="GO" id="GO:0017004">
    <property type="term" value="P:cytochrome complex assembly"/>
    <property type="evidence" value="ECO:0007669"/>
    <property type="project" value="UniProtKB-KW"/>
</dbReference>
<dbReference type="EMBL" id="CP112998">
    <property type="protein sequence ID" value="WAC10942.1"/>
    <property type="molecule type" value="Genomic_DNA"/>
</dbReference>
<evidence type="ECO:0000313" key="7">
    <source>
        <dbReference type="Proteomes" id="UP001164653"/>
    </source>
</evidence>
<dbReference type="GO" id="GO:0006950">
    <property type="term" value="P:response to stress"/>
    <property type="evidence" value="ECO:0007669"/>
    <property type="project" value="UniProtKB-ARBA"/>
</dbReference>
<dbReference type="PROSITE" id="PS51352">
    <property type="entry name" value="THIOREDOXIN_2"/>
    <property type="match status" value="1"/>
</dbReference>
<evidence type="ECO:0000256" key="2">
    <source>
        <dbReference type="ARBA" id="ARBA00022748"/>
    </source>
</evidence>
<comment type="subcellular location">
    <subcellularLocation>
        <location evidence="1">Cell envelope</location>
    </subcellularLocation>
</comment>
<reference evidence="6" key="1">
    <citation type="submission" date="2022-11" db="EMBL/GenBank/DDBJ databases">
        <title>Dyadobacter pollutisoli sp. nov., isolated from plastic dumped soil.</title>
        <authorList>
            <person name="Kim J.M."/>
            <person name="Kim K.R."/>
            <person name="Lee J.K."/>
            <person name="Hao L."/>
            <person name="Jeon C.O."/>
        </authorList>
    </citation>
    <scope>NUCLEOTIDE SEQUENCE</scope>
    <source>
        <strain evidence="6">U1</strain>
    </source>
</reference>
<name>A0A9E8N9G7_9BACT</name>
<keyword evidence="4" id="KW-0676">Redox-active center</keyword>
<feature type="domain" description="Thioredoxin" evidence="5">
    <location>
        <begin position="360"/>
        <end position="502"/>
    </location>
</feature>
<sequence length="508" mass="57526">MSTMGDLKARFAILLVIICTGVQVLAQTPNRLGPGSDEEIKKALIVVEANLDDLKAHRKYMYEMGYSNPALLAQYEVWMKKFPRNVNIPLAIGTNYHNAEMPQAKDFLLKAAAMDPNNAKVWAMLSADAARWGQDDLSIDYIRKAGLVDPSNAKYEYGYVRSFMNGDPDTYKKKVFDFVQRFPADELGATAIYWLGERSTNLNDKIHYLELLRELYPPQKFKWSASGMVGLADAYLQTDPEKALVLINELDWEGDWKIRKQVAESLINIDQLEQNQNYKDAIGKLNQIQLPRFNYINDFIALKKASLQEKTGDVKGAYDSLSVKFAKLPTDALYGALETFGKKIGKNKEQVVRDIEVIRNTKAVAAYPFELGLYTSDGKLKLDALKGKVILLTFWFPGCAPCKEEFPHFQTVVDSFKGDSLVYLGINVFPSQDGYVLPFIKNNKYSFIPLRGNSSFAEKNYGVYGEPENFLIDKDGKIIFKDFRIDNSNHRTLELMISSLLEKGPPKQ</sequence>
<keyword evidence="3" id="KW-1015">Disulfide bond</keyword>
<dbReference type="GO" id="GO:0030313">
    <property type="term" value="C:cell envelope"/>
    <property type="evidence" value="ECO:0007669"/>
    <property type="project" value="UniProtKB-SubCell"/>
</dbReference>
<dbReference type="PANTHER" id="PTHR42852:SF6">
    <property type="entry name" value="THIOL:DISULFIDE INTERCHANGE PROTEIN DSBE"/>
    <property type="match status" value="1"/>
</dbReference>
<dbReference type="InterPro" id="IPR017937">
    <property type="entry name" value="Thioredoxin_CS"/>
</dbReference>
<keyword evidence="2" id="KW-0201">Cytochrome c-type biogenesis</keyword>
<dbReference type="Pfam" id="PF00578">
    <property type="entry name" value="AhpC-TSA"/>
    <property type="match status" value="1"/>
</dbReference>
<organism evidence="6 7">
    <name type="scientific">Dyadobacter pollutisoli</name>
    <dbReference type="NCBI Taxonomy" id="2910158"/>
    <lineage>
        <taxon>Bacteria</taxon>
        <taxon>Pseudomonadati</taxon>
        <taxon>Bacteroidota</taxon>
        <taxon>Cytophagia</taxon>
        <taxon>Cytophagales</taxon>
        <taxon>Spirosomataceae</taxon>
        <taxon>Dyadobacter</taxon>
    </lineage>
</organism>
<protein>
    <submittedName>
        <fullName evidence="6">Redoxin domain-containing protein</fullName>
    </submittedName>
</protein>
<dbReference type="GO" id="GO:0016209">
    <property type="term" value="F:antioxidant activity"/>
    <property type="evidence" value="ECO:0007669"/>
    <property type="project" value="InterPro"/>
</dbReference>
<dbReference type="Gene3D" id="1.25.40.10">
    <property type="entry name" value="Tetratricopeptide repeat domain"/>
    <property type="match status" value="1"/>
</dbReference>
<dbReference type="GO" id="GO:0016491">
    <property type="term" value="F:oxidoreductase activity"/>
    <property type="evidence" value="ECO:0007669"/>
    <property type="project" value="InterPro"/>
</dbReference>
<dbReference type="PANTHER" id="PTHR42852">
    <property type="entry name" value="THIOL:DISULFIDE INTERCHANGE PROTEIN DSBE"/>
    <property type="match status" value="1"/>
</dbReference>
<evidence type="ECO:0000256" key="3">
    <source>
        <dbReference type="ARBA" id="ARBA00023157"/>
    </source>
</evidence>
<dbReference type="SUPFAM" id="SSF48452">
    <property type="entry name" value="TPR-like"/>
    <property type="match status" value="1"/>
</dbReference>
<gene>
    <name evidence="6" type="ORF">ON006_24745</name>
</gene>
<dbReference type="PROSITE" id="PS00194">
    <property type="entry name" value="THIOREDOXIN_1"/>
    <property type="match status" value="1"/>
</dbReference>
<dbReference type="InterPro" id="IPR011990">
    <property type="entry name" value="TPR-like_helical_dom_sf"/>
</dbReference>
<dbReference type="Proteomes" id="UP001164653">
    <property type="component" value="Chromosome"/>
</dbReference>
<dbReference type="InterPro" id="IPR036249">
    <property type="entry name" value="Thioredoxin-like_sf"/>
</dbReference>
<evidence type="ECO:0000259" key="5">
    <source>
        <dbReference type="PROSITE" id="PS51352"/>
    </source>
</evidence>
<dbReference type="RefSeq" id="WP_244822703.1">
    <property type="nucleotide sequence ID" value="NZ_CP112998.1"/>
</dbReference>
<proteinExistence type="predicted"/>
<accession>A0A9E8N9G7</accession>
<evidence type="ECO:0000313" key="6">
    <source>
        <dbReference type="EMBL" id="WAC10942.1"/>
    </source>
</evidence>
<dbReference type="Gene3D" id="3.40.30.10">
    <property type="entry name" value="Glutaredoxin"/>
    <property type="match status" value="1"/>
</dbReference>
<dbReference type="CDD" id="cd02966">
    <property type="entry name" value="TlpA_like_family"/>
    <property type="match status" value="1"/>
</dbReference>
<evidence type="ECO:0000256" key="4">
    <source>
        <dbReference type="ARBA" id="ARBA00023284"/>
    </source>
</evidence>
<evidence type="ECO:0000256" key="1">
    <source>
        <dbReference type="ARBA" id="ARBA00004196"/>
    </source>
</evidence>
<keyword evidence="7" id="KW-1185">Reference proteome</keyword>
<dbReference type="InterPro" id="IPR050553">
    <property type="entry name" value="Thioredoxin_ResA/DsbE_sf"/>
</dbReference>
<dbReference type="KEGG" id="dpf:ON006_24745"/>
<dbReference type="InterPro" id="IPR000866">
    <property type="entry name" value="AhpC/TSA"/>
</dbReference>
<dbReference type="SUPFAM" id="SSF52833">
    <property type="entry name" value="Thioredoxin-like"/>
    <property type="match status" value="1"/>
</dbReference>